<dbReference type="InterPro" id="IPR056884">
    <property type="entry name" value="NPHP3-like_N"/>
</dbReference>
<feature type="repeat" description="WD" evidence="3">
    <location>
        <begin position="924"/>
        <end position="965"/>
    </location>
</feature>
<feature type="region of interest" description="Disordered" evidence="4">
    <location>
        <begin position="117"/>
        <end position="139"/>
    </location>
</feature>
<dbReference type="Gene3D" id="3.40.50.300">
    <property type="entry name" value="P-loop containing nucleotide triphosphate hydrolases"/>
    <property type="match status" value="1"/>
</dbReference>
<dbReference type="PRINTS" id="PR00320">
    <property type="entry name" value="GPROTEINBRPT"/>
</dbReference>
<dbReference type="SUPFAM" id="SSF50998">
    <property type="entry name" value="Quinoprotein alcohol dehydrogenase-like"/>
    <property type="match status" value="1"/>
</dbReference>
<dbReference type="InterPro" id="IPR036322">
    <property type="entry name" value="WD40_repeat_dom_sf"/>
</dbReference>
<dbReference type="InterPro" id="IPR055442">
    <property type="entry name" value="Beta-prop_EML-like_2nd"/>
</dbReference>
<comment type="caution">
    <text evidence="7">The sequence shown here is derived from an EMBL/GenBank/DDBJ whole genome shotgun (WGS) entry which is preliminary data.</text>
</comment>
<feature type="repeat" description="WD" evidence="3">
    <location>
        <begin position="1092"/>
        <end position="1133"/>
    </location>
</feature>
<dbReference type="SUPFAM" id="SSF50978">
    <property type="entry name" value="WD40 repeat-like"/>
    <property type="match status" value="1"/>
</dbReference>
<dbReference type="InterPro" id="IPR027417">
    <property type="entry name" value="P-loop_NTPase"/>
</dbReference>
<gene>
    <name evidence="7" type="ORF">EVG20_g4846</name>
</gene>
<feature type="repeat" description="WD" evidence="3">
    <location>
        <begin position="1050"/>
        <end position="1091"/>
    </location>
</feature>
<dbReference type="SUPFAM" id="SSF52540">
    <property type="entry name" value="P-loop containing nucleoside triphosphate hydrolases"/>
    <property type="match status" value="1"/>
</dbReference>
<feature type="repeat" description="WD" evidence="3">
    <location>
        <begin position="1187"/>
        <end position="1228"/>
    </location>
</feature>
<dbReference type="InterPro" id="IPR001680">
    <property type="entry name" value="WD40_rpt"/>
</dbReference>
<keyword evidence="1 3" id="KW-0853">WD repeat</keyword>
<evidence type="ECO:0000256" key="2">
    <source>
        <dbReference type="ARBA" id="ARBA00022737"/>
    </source>
</evidence>
<evidence type="ECO:0000256" key="3">
    <source>
        <dbReference type="PROSITE-ProRule" id="PRU00221"/>
    </source>
</evidence>
<dbReference type="PANTHER" id="PTHR22847:SF637">
    <property type="entry name" value="WD REPEAT DOMAIN 5B"/>
    <property type="match status" value="1"/>
</dbReference>
<dbReference type="Pfam" id="PF23414">
    <property type="entry name" value="Beta-prop_EML_2"/>
    <property type="match status" value="1"/>
</dbReference>
<feature type="repeat" description="WD" evidence="3">
    <location>
        <begin position="1397"/>
        <end position="1438"/>
    </location>
</feature>
<evidence type="ECO:0000256" key="1">
    <source>
        <dbReference type="ARBA" id="ARBA00022574"/>
    </source>
</evidence>
<accession>A0A4Y9YUZ0</accession>
<dbReference type="Gene3D" id="2.130.10.10">
    <property type="entry name" value="YVTN repeat-like/Quinoprotein amine dehydrogenase"/>
    <property type="match status" value="4"/>
</dbReference>
<evidence type="ECO:0000313" key="7">
    <source>
        <dbReference type="EMBL" id="TFY66244.1"/>
    </source>
</evidence>
<dbReference type="CDD" id="cd00200">
    <property type="entry name" value="WD40"/>
    <property type="match status" value="2"/>
</dbReference>
<dbReference type="Pfam" id="PF00400">
    <property type="entry name" value="WD40"/>
    <property type="match status" value="9"/>
</dbReference>
<dbReference type="OrthoDB" id="538223at2759"/>
<feature type="repeat" description="WD" evidence="3">
    <location>
        <begin position="1229"/>
        <end position="1270"/>
    </location>
</feature>
<dbReference type="InterPro" id="IPR019775">
    <property type="entry name" value="WD40_repeat_CS"/>
</dbReference>
<sequence length="1548" mass="171305">MKKAISWTTRVVDKSIEKLKKVTRTTSGMTVVQYDLEQLRSSSSHVTDSRIRIAADDDLHQAAGSNVRGSLNNEAPDRQAPDGMARHATAHPLHLTTALTDNSARIGEPLTNELLSEQTTQDNDARIHDPAGDGDSESLTGVVSAHQSTRDEINIRKVLKNAARLILKTIRDASDAYPPLKSATGGICSIIDSIDVMNDNVAESARLIGCMEYLLGEHVKKWATRTDISSEMKNAMNKIKRDIESDQDNLEKNARTQGYIRFIQGASDATGLKNKDIAVKKAYEEFDHVLLESIKEDVTIIKKGVSNIETEQDNLTKKQNMARLESLFSHTAPFTAGKTGINCGLCTDGTRINVLEQIYDWILLDSKEQLFWLTGHAGSGKTTIAYTVCDHLMNNCSEISLVSYFCSRQLDSGASEHLIPSLCCCLAQYNNVYANSLAHVLGGHIELVGAQLGVQMQRFLVEPWSSCSFSAEDKTIVVVIDALDENTGGFMFLDQLLTAVSSGKMTGLKFLITSRTDQFIATRCQNLPKCRLQDIPTKDIKHDIVTYLNQELDGCDPALLDDISQKANGLFIYAATIVRITEPQPPSARDQTLHTLLIDPHSVIQDQDSYPPIYTLYLSIIEQWMEKIKSSKLKTLYLAILYTVICAQAPLSAEIINNLVIEMVDNLHIAPYTITHDIITAVINDLHAVLWVDNDEVIYWYHASFQDFILNDLMQMRSEILPKHICDPALFDTYLAQSCFGIMENKLHFNMCNLESSYKFDAEVMDLKERVTKCIEPVLHYSCLHWGSHFVKAMQKWHEHKSLLLLENMLIFGKKKVLFWIEVMNLLQAKRECYSTVDLVRVQLMKHDVSNEVTNELKSVLHAVKRLTSSFTRTPAALSTPHLYISCLATEFAITSVPEEWRQRFQGVPRVQCHGVSNHGMLVIIHNQSSVKAVAFSSDGNYIVSGSNNGTVQTWDAQTGTELIKINGHIDSVNSVMFSSDGKYIVSGSDDKTICIWEAQSGAKLNSMKEHLAPVNSVAFSPDGKYIVSGSRDTTIHIWDTQSGAEIRKIDIHKDWVNSVVFLPDGKYIVSGSEHATICIWDAQSDAELSRMKEHIAPVTSVAFSSDGKHIVSGSDDTTIHIWDAQTGAKLSRIIGHFAPVNSVAFSPNGKYIVSGHNRKKIMAIPDSENMIISIWDAQTGAECSKISGRFVSVNSVAFSFDGRCVVSGLDDGTICIWEAQSDAKLNKRNGHFNAFYSVKFSSDGKHILSDSFDRGVCIWDAQSGAEIRMLEMHMLTSRSLAVSPDGKCIVSGSPDKTICIWDAQSGAELSRIKGHIAQVNCVAFSPDGNYIVSGSDDKTIRIWEAQSGAELNRMKGHIAPVKSVAFSPDGRYIASGSNDGTVQIWDAQSGAELSNMGGHIYLVKSVAFSPDGKHIASGSYDKTVRIWDAQTGAEISMMNGHTDWVESVAFSPDGRYIVSGSSDKTICIWDAQTTTQPSMWHLDGQGWVHRSDPTNEHLMYIAAALQDTVCIPPCKNRISQHGSTTLDFTTACMGEQWSKCYTSDMSI</sequence>
<feature type="domain" description="EML-like second beta-propeller" evidence="5">
    <location>
        <begin position="1332"/>
        <end position="1477"/>
    </location>
</feature>
<dbReference type="EMBL" id="SEOQ01000264">
    <property type="protein sequence ID" value="TFY66244.1"/>
    <property type="molecule type" value="Genomic_DNA"/>
</dbReference>
<name>A0A4Y9YUZ0_9AGAM</name>
<evidence type="ECO:0000259" key="5">
    <source>
        <dbReference type="Pfam" id="PF23414"/>
    </source>
</evidence>
<reference evidence="7 8" key="1">
    <citation type="submission" date="2019-02" db="EMBL/GenBank/DDBJ databases">
        <title>Genome sequencing of the rare red list fungi Dentipellis fragilis.</title>
        <authorList>
            <person name="Buettner E."/>
            <person name="Kellner H."/>
        </authorList>
    </citation>
    <scope>NUCLEOTIDE SEQUENCE [LARGE SCALE GENOMIC DNA]</scope>
    <source>
        <strain evidence="7 8">DSM 105465</strain>
    </source>
</reference>
<feature type="repeat" description="WD" evidence="3">
    <location>
        <begin position="1355"/>
        <end position="1396"/>
    </location>
</feature>
<feature type="repeat" description="WD" evidence="3">
    <location>
        <begin position="966"/>
        <end position="1007"/>
    </location>
</feature>
<evidence type="ECO:0000259" key="6">
    <source>
        <dbReference type="Pfam" id="PF24883"/>
    </source>
</evidence>
<dbReference type="InterPro" id="IPR011047">
    <property type="entry name" value="Quinoprotein_ADH-like_sf"/>
</dbReference>
<dbReference type="STRING" id="205917.A0A4Y9YUZ0"/>
<proteinExistence type="predicted"/>
<dbReference type="Pfam" id="PF24883">
    <property type="entry name" value="NPHP3_N"/>
    <property type="match status" value="1"/>
</dbReference>
<dbReference type="PROSITE" id="PS50082">
    <property type="entry name" value="WD_REPEATS_2"/>
    <property type="match status" value="12"/>
</dbReference>
<protein>
    <submittedName>
        <fullName evidence="7">Uncharacterized protein</fullName>
    </submittedName>
</protein>
<keyword evidence="8" id="KW-1185">Reference proteome</keyword>
<dbReference type="InterPro" id="IPR020472">
    <property type="entry name" value="WD40_PAC1"/>
</dbReference>
<keyword evidence="2" id="KW-0677">Repeat</keyword>
<feature type="repeat" description="WD" evidence="3">
    <location>
        <begin position="1313"/>
        <end position="1354"/>
    </location>
</feature>
<dbReference type="PROSITE" id="PS00678">
    <property type="entry name" value="WD_REPEATS_1"/>
    <property type="match status" value="10"/>
</dbReference>
<feature type="repeat" description="WD" evidence="3">
    <location>
        <begin position="1439"/>
        <end position="1480"/>
    </location>
</feature>
<dbReference type="PROSITE" id="PS50294">
    <property type="entry name" value="WD_REPEATS_REGION"/>
    <property type="match status" value="12"/>
</dbReference>
<dbReference type="GO" id="GO:1990234">
    <property type="term" value="C:transferase complex"/>
    <property type="evidence" value="ECO:0007669"/>
    <property type="project" value="UniProtKB-ARBA"/>
</dbReference>
<dbReference type="InterPro" id="IPR015943">
    <property type="entry name" value="WD40/YVTN_repeat-like_dom_sf"/>
</dbReference>
<feature type="domain" description="Nephrocystin 3-like N-terminal" evidence="6">
    <location>
        <begin position="356"/>
        <end position="515"/>
    </location>
</feature>
<evidence type="ECO:0000256" key="4">
    <source>
        <dbReference type="SAM" id="MobiDB-lite"/>
    </source>
</evidence>
<evidence type="ECO:0000313" key="8">
    <source>
        <dbReference type="Proteomes" id="UP000298327"/>
    </source>
</evidence>
<dbReference type="Proteomes" id="UP000298327">
    <property type="component" value="Unassembled WGS sequence"/>
</dbReference>
<dbReference type="PANTHER" id="PTHR22847">
    <property type="entry name" value="WD40 REPEAT PROTEIN"/>
    <property type="match status" value="1"/>
</dbReference>
<feature type="repeat" description="WD" evidence="3">
    <location>
        <begin position="1008"/>
        <end position="1049"/>
    </location>
</feature>
<organism evidence="7 8">
    <name type="scientific">Dentipellis fragilis</name>
    <dbReference type="NCBI Taxonomy" id="205917"/>
    <lineage>
        <taxon>Eukaryota</taxon>
        <taxon>Fungi</taxon>
        <taxon>Dikarya</taxon>
        <taxon>Basidiomycota</taxon>
        <taxon>Agaricomycotina</taxon>
        <taxon>Agaricomycetes</taxon>
        <taxon>Russulales</taxon>
        <taxon>Hericiaceae</taxon>
        <taxon>Dentipellis</taxon>
    </lineage>
</organism>
<feature type="repeat" description="WD" evidence="3">
    <location>
        <begin position="1271"/>
        <end position="1312"/>
    </location>
</feature>
<dbReference type="SMART" id="SM00320">
    <property type="entry name" value="WD40"/>
    <property type="match status" value="13"/>
</dbReference>